<dbReference type="OrthoDB" id="5422613at2759"/>
<dbReference type="AlphaFoldDB" id="A0A423WY18"/>
<feature type="region of interest" description="Disordered" evidence="1">
    <location>
        <begin position="49"/>
        <end position="75"/>
    </location>
</feature>
<name>A0A423WY18_9PEZI</name>
<protein>
    <recommendedName>
        <fullName evidence="4">C2H2-type domain-containing protein</fullName>
    </recommendedName>
</protein>
<organism evidence="2 3">
    <name type="scientific">Cytospora schulzeri</name>
    <dbReference type="NCBI Taxonomy" id="448051"/>
    <lineage>
        <taxon>Eukaryota</taxon>
        <taxon>Fungi</taxon>
        <taxon>Dikarya</taxon>
        <taxon>Ascomycota</taxon>
        <taxon>Pezizomycotina</taxon>
        <taxon>Sordariomycetes</taxon>
        <taxon>Sordariomycetidae</taxon>
        <taxon>Diaporthales</taxon>
        <taxon>Cytosporaceae</taxon>
        <taxon>Cytospora</taxon>
    </lineage>
</organism>
<comment type="caution">
    <text evidence="2">The sequence shown here is derived from an EMBL/GenBank/DDBJ whole genome shotgun (WGS) entry which is preliminary data.</text>
</comment>
<reference evidence="2 3" key="1">
    <citation type="submission" date="2015-09" db="EMBL/GenBank/DDBJ databases">
        <title>Host preference determinants of Valsa canker pathogens revealed by comparative genomics.</title>
        <authorList>
            <person name="Yin Z."/>
            <person name="Huang L."/>
        </authorList>
    </citation>
    <scope>NUCLEOTIDE SEQUENCE [LARGE SCALE GENOMIC DNA]</scope>
    <source>
        <strain evidence="2 3">03-1</strain>
    </source>
</reference>
<evidence type="ECO:0000256" key="1">
    <source>
        <dbReference type="SAM" id="MobiDB-lite"/>
    </source>
</evidence>
<evidence type="ECO:0000313" key="2">
    <source>
        <dbReference type="EMBL" id="ROW08378.1"/>
    </source>
</evidence>
<evidence type="ECO:0008006" key="4">
    <source>
        <dbReference type="Google" id="ProtNLM"/>
    </source>
</evidence>
<dbReference type="Proteomes" id="UP000283895">
    <property type="component" value="Unassembled WGS sequence"/>
</dbReference>
<evidence type="ECO:0000313" key="3">
    <source>
        <dbReference type="Proteomes" id="UP000283895"/>
    </source>
</evidence>
<dbReference type="EMBL" id="LKEA01000006">
    <property type="protein sequence ID" value="ROW08378.1"/>
    <property type="molecule type" value="Genomic_DNA"/>
</dbReference>
<accession>A0A423WY18</accession>
<gene>
    <name evidence="2" type="ORF">VMCG_03094</name>
</gene>
<dbReference type="PANTHER" id="PTHR38167:SF1">
    <property type="entry name" value="C2H2-TYPE DOMAIN-CONTAINING PROTEIN"/>
    <property type="match status" value="1"/>
</dbReference>
<sequence>MTYNNGGSTQALFIAIGNTDEATLRNIIKSMCKESAECLEQASKRLLVPNPTAQKRKAKDDPSSNKKSKKDQHEAVVPRYEVCETCNKSFDITTNNDEACRTHEDELEVDPDYFPDDDEIQSGEHIDVETDWRVDKFPDGFVWQCCEASANGEPCVIQRHIAAI</sequence>
<keyword evidence="3" id="KW-1185">Reference proteome</keyword>
<dbReference type="STRING" id="356882.A0A423WY18"/>
<proteinExistence type="predicted"/>
<dbReference type="PANTHER" id="PTHR38167">
    <property type="entry name" value="C2H2-TYPE DOMAIN-CONTAINING PROTEIN"/>
    <property type="match status" value="1"/>
</dbReference>